<gene>
    <name evidence="4" type="ORF">BB934_41885</name>
</gene>
<dbReference type="InterPro" id="IPR036291">
    <property type="entry name" value="NAD(P)-bd_dom_sf"/>
</dbReference>
<reference evidence="4" key="1">
    <citation type="submission" date="2016-07" db="EMBL/GenBank/DDBJ databases">
        <title>Microvirga ossetica sp. nov. a new species of rhizobia isolated from root nodules of the legume species Vicia alpestris Steven originated from North Ossetia region in the Caucasus.</title>
        <authorList>
            <person name="Safronova V.I."/>
            <person name="Kuznetsova I.G."/>
            <person name="Sazanova A.L."/>
            <person name="Belimov A."/>
            <person name="Andronov E."/>
            <person name="Osledkin Y.S."/>
            <person name="Onishchuk O.P."/>
            <person name="Kurchak O.N."/>
            <person name="Shaposhnikov A.I."/>
            <person name="Willems A."/>
            <person name="Tikhonovich I.A."/>
        </authorList>
    </citation>
    <scope>NUCLEOTIDE SEQUENCE [LARGE SCALE GENOMIC DNA]</scope>
    <source>
        <strain evidence="4">V5/3M</strain>
        <plasmid evidence="4">unnamed2</plasmid>
    </source>
</reference>
<proteinExistence type="inferred from homology"/>
<dbReference type="PRINTS" id="PR00081">
    <property type="entry name" value="GDHRDH"/>
</dbReference>
<dbReference type="CDD" id="cd05233">
    <property type="entry name" value="SDR_c"/>
    <property type="match status" value="1"/>
</dbReference>
<evidence type="ECO:0000313" key="4">
    <source>
        <dbReference type="EMBL" id="ANY84705.1"/>
    </source>
</evidence>
<dbReference type="EMBL" id="CP016619">
    <property type="protein sequence ID" value="ANY84705.1"/>
    <property type="molecule type" value="Genomic_DNA"/>
</dbReference>
<dbReference type="GO" id="GO:0016491">
    <property type="term" value="F:oxidoreductase activity"/>
    <property type="evidence" value="ECO:0007669"/>
    <property type="project" value="UniProtKB-KW"/>
</dbReference>
<geneLocation type="plasmid" evidence="4">
    <name>unnamed2</name>
</geneLocation>
<keyword evidence="2" id="KW-0560">Oxidoreductase</keyword>
<evidence type="ECO:0008006" key="5">
    <source>
        <dbReference type="Google" id="ProtNLM"/>
    </source>
</evidence>
<dbReference type="KEGG" id="moc:BB934_41885"/>
<evidence type="ECO:0000256" key="2">
    <source>
        <dbReference type="ARBA" id="ARBA00023002"/>
    </source>
</evidence>
<evidence type="ECO:0000256" key="1">
    <source>
        <dbReference type="ARBA" id="ARBA00006484"/>
    </source>
</evidence>
<dbReference type="PRINTS" id="PR00080">
    <property type="entry name" value="SDRFAMILY"/>
</dbReference>
<dbReference type="PANTHER" id="PTHR43115">
    <property type="entry name" value="DEHYDROGENASE/REDUCTASE SDR FAMILY MEMBER 11"/>
    <property type="match status" value="1"/>
</dbReference>
<evidence type="ECO:0000256" key="3">
    <source>
        <dbReference type="RuleBase" id="RU000363"/>
    </source>
</evidence>
<dbReference type="RefSeq" id="WP_099515571.1">
    <property type="nucleotide sequence ID" value="NZ_CP016619.1"/>
</dbReference>
<comment type="similarity">
    <text evidence="1 3">Belongs to the short-chain dehydrogenases/reductases (SDR) family.</text>
</comment>
<name>A0A1B2EXK0_9HYPH</name>
<organism evidence="4">
    <name type="scientific">Microvirga ossetica</name>
    <dbReference type="NCBI Taxonomy" id="1882682"/>
    <lineage>
        <taxon>Bacteria</taxon>
        <taxon>Pseudomonadati</taxon>
        <taxon>Pseudomonadota</taxon>
        <taxon>Alphaproteobacteria</taxon>
        <taxon>Hyphomicrobiales</taxon>
        <taxon>Methylobacteriaceae</taxon>
        <taxon>Microvirga</taxon>
    </lineage>
</organism>
<sequence>MTSDPRVAIVTGGSQGIGLATVKAFVARGMSVVAAARGRTRLDDAIAALDPAHCDRAVGIVADVSKEADVQSLVRETAERFGRIDVLVNSAGVSMSARPRLVDTTSAEWHKLIDTNLTGTYLMCRETLPHLEKMQDSYILNIQSTASYASQPGVSLYAASKYGVRALTEALIEEYRNSGIRVTSVSPGPVDTTIWTHKLEPPSADRRAMMLRPSDISDILVWLLDRPRHMHIPNITVTPWTGI</sequence>
<dbReference type="Gene3D" id="3.40.50.720">
    <property type="entry name" value="NAD(P)-binding Rossmann-like Domain"/>
    <property type="match status" value="1"/>
</dbReference>
<dbReference type="OrthoDB" id="9810734at2"/>
<dbReference type="Pfam" id="PF00106">
    <property type="entry name" value="adh_short"/>
    <property type="match status" value="1"/>
</dbReference>
<protein>
    <recommendedName>
        <fullName evidence="5">Oxidoreductase</fullName>
    </recommendedName>
</protein>
<dbReference type="AlphaFoldDB" id="A0A1B2EXK0"/>
<dbReference type="InterPro" id="IPR002347">
    <property type="entry name" value="SDR_fam"/>
</dbReference>
<accession>A0A1B2EXK0</accession>
<dbReference type="PANTHER" id="PTHR43115:SF4">
    <property type="entry name" value="DEHYDROGENASE_REDUCTASE SDR FAMILY MEMBER 11"/>
    <property type="match status" value="1"/>
</dbReference>
<dbReference type="SUPFAM" id="SSF51735">
    <property type="entry name" value="NAD(P)-binding Rossmann-fold domains"/>
    <property type="match status" value="1"/>
</dbReference>
<dbReference type="FunFam" id="3.40.50.720:FF:000084">
    <property type="entry name" value="Short-chain dehydrogenase reductase"/>
    <property type="match status" value="1"/>
</dbReference>
<keyword evidence="4" id="KW-0614">Plasmid</keyword>